<feature type="compositionally biased region" description="Polar residues" evidence="7">
    <location>
        <begin position="1352"/>
        <end position="1367"/>
    </location>
</feature>
<evidence type="ECO:0000256" key="2">
    <source>
        <dbReference type="ARBA" id="ARBA00022553"/>
    </source>
</evidence>
<dbReference type="PANTHER" id="PTHR15528">
    <property type="entry name" value="PEROXISOME PROLIFERATOR ACTIVATED RECEPTOR GAMMA COACTIVATOR 1 PGC-1 -RELATED"/>
    <property type="match status" value="1"/>
</dbReference>
<keyword evidence="4" id="KW-0805">Transcription regulation</keyword>
<feature type="compositionally biased region" description="Basic and acidic residues" evidence="7">
    <location>
        <begin position="1425"/>
        <end position="1440"/>
    </location>
</feature>
<feature type="compositionally biased region" description="Polar residues" evidence="7">
    <location>
        <begin position="1266"/>
        <end position="1277"/>
    </location>
</feature>
<feature type="compositionally biased region" description="Pro residues" evidence="7">
    <location>
        <begin position="1441"/>
        <end position="1452"/>
    </location>
</feature>
<dbReference type="GO" id="GO:0003712">
    <property type="term" value="F:transcription coregulator activity"/>
    <property type="evidence" value="ECO:0007669"/>
    <property type="project" value="InterPro"/>
</dbReference>
<feature type="domain" description="Gem-associated protein 5 TPR" evidence="8">
    <location>
        <begin position="560"/>
        <end position="713"/>
    </location>
</feature>
<dbReference type="GO" id="GO:0005634">
    <property type="term" value="C:nucleus"/>
    <property type="evidence" value="ECO:0007669"/>
    <property type="project" value="UniProtKB-SubCell"/>
</dbReference>
<feature type="compositionally biased region" description="Basic and acidic residues" evidence="7">
    <location>
        <begin position="506"/>
        <end position="519"/>
    </location>
</feature>
<dbReference type="GO" id="GO:0045944">
    <property type="term" value="P:positive regulation of transcription by RNA polymerase II"/>
    <property type="evidence" value="ECO:0007669"/>
    <property type="project" value="TreeGrafter"/>
</dbReference>
<evidence type="ECO:0000256" key="6">
    <source>
        <dbReference type="ARBA" id="ARBA00023242"/>
    </source>
</evidence>
<feature type="region of interest" description="Disordered" evidence="7">
    <location>
        <begin position="408"/>
        <end position="519"/>
    </location>
</feature>
<keyword evidence="2" id="KW-0597">Phosphoprotein</keyword>
<organism evidence="9 10">
    <name type="scientific">Thelonectria olida</name>
    <dbReference type="NCBI Taxonomy" id="1576542"/>
    <lineage>
        <taxon>Eukaryota</taxon>
        <taxon>Fungi</taxon>
        <taxon>Dikarya</taxon>
        <taxon>Ascomycota</taxon>
        <taxon>Pezizomycotina</taxon>
        <taxon>Sordariomycetes</taxon>
        <taxon>Hypocreomycetidae</taxon>
        <taxon>Hypocreales</taxon>
        <taxon>Nectriaceae</taxon>
        <taxon>Thelonectria</taxon>
    </lineage>
</organism>
<dbReference type="SUPFAM" id="SSF50978">
    <property type="entry name" value="WD40 repeat-like"/>
    <property type="match status" value="1"/>
</dbReference>
<accession>A0A9P8WDF4</accession>
<keyword evidence="5" id="KW-0804">Transcription</keyword>
<dbReference type="InterPro" id="IPR056421">
    <property type="entry name" value="TPR_GEMI5"/>
</dbReference>
<keyword evidence="6" id="KW-0539">Nucleus</keyword>
<feature type="compositionally biased region" description="Polar residues" evidence="7">
    <location>
        <begin position="818"/>
        <end position="829"/>
    </location>
</feature>
<dbReference type="Pfam" id="PF23774">
    <property type="entry name" value="TPR_GEMI5"/>
    <property type="match status" value="1"/>
</dbReference>
<dbReference type="Proteomes" id="UP000777438">
    <property type="component" value="Unassembled WGS sequence"/>
</dbReference>
<feature type="compositionally biased region" description="Polar residues" evidence="7">
    <location>
        <begin position="426"/>
        <end position="463"/>
    </location>
</feature>
<comment type="caution">
    <text evidence="9">The sequence shown here is derived from an EMBL/GenBank/DDBJ whole genome shotgun (WGS) entry which is preliminary data.</text>
</comment>
<name>A0A9P8WDF4_9HYPO</name>
<dbReference type="InterPro" id="IPR036322">
    <property type="entry name" value="WD40_repeat_dom_sf"/>
</dbReference>
<dbReference type="PANTHER" id="PTHR15528:SF11">
    <property type="entry name" value="FI18188P1"/>
    <property type="match status" value="1"/>
</dbReference>
<feature type="compositionally biased region" description="Polar residues" evidence="7">
    <location>
        <begin position="1"/>
        <end position="15"/>
    </location>
</feature>
<keyword evidence="3" id="KW-0694">RNA-binding</keyword>
<feature type="compositionally biased region" description="Basic and acidic residues" evidence="7">
    <location>
        <begin position="1283"/>
        <end position="1297"/>
    </location>
</feature>
<feature type="compositionally biased region" description="Basic and acidic residues" evidence="7">
    <location>
        <begin position="929"/>
        <end position="941"/>
    </location>
</feature>
<sequence>MSVISAQSRNRAMSINSGRSSNRGRATPAQDFTANTMPSVKNLRFFDPCAATASMFLYAQGSSIVCSHHDTLTIERRFSRHAEEVQLLAVDNHSEVGGGRFVVSYDAGQTAIVWDLMTGDEVARFASYDHLTCAAWMRNGNVAFGNTQGSIIQFEPTTSEHISSRTLDQIAVTALAPSSDCRTFAIGYQNGTLLVATLQPRFTILHNLTTSRGPSPIVTLAWHASSSRQKSDMLAVQTHDGDLRVWSVTKAYNADDPAKIVRVLRKTENFVNGPNWMGWSKNGRIIQFSESQTLSWDVRTKHVTYDSIPTLEHVRGLAVYGPGASMFSLGPNNTVQQFDLNSPSIMVANVQHPANLLPPSPPVSDETVDRSTHSVTTINTSESEGSIPLDMGISESDDDHLGPFARLTRRPTHESGNEMSYDLASPVSSRSGLSSITKSSTGSRTPNRYASSVVSRGMTENTYISSGTSIKSSTIGKRDQDQYSAGYTASTTSMSSTRSRHRPSRLRNEVPRSPDDSSRVHDLFKYTRARLSDLPYKHPIASGFTRLTNDDLRRQMLSSIFGWNREIDDLIRDEMSRHPLGSASRILLAKWLGDIDADVMTASFENMTSSDWMLLALSGIGGQPSQHKIGRAYIQRLLESGDIHAAVTLMLGMGDHNDAVEIYISHKKYMEALILACLVFPSVWERQSAIIRKWGEWAVKHGQQQLAIRCFACTDQETTEPWTSPSAAQLSFQTGTPSIPEILSPPLSPPGVQRGPQRSIAKTSALKLITSFGDPTQKARFFSQDGGATPIAAGVTPIAESAVSPTGTQEATTAFLRPSNNSRFNTPTSARPGGPSFGRGRLPSIGETPVDLNRDNLKLAAVAFEPENHPGRFRAASASQDNLTTGMSLQRAATAGPMMMRDNFEKLVRNDEVPPSPDPDAVLRLQREARSDRRNGSRDRIPVGVHLQLQPLEPQEPNDLTSPEQSVASSARFHWPSRRRGPGSVASSVTSAASTTGRAPRQRATRNRDDYIHSLDAASEYSRKPGSRQASRERSRTRHASRDRSGRQSSEERGRRADRAWPKPKRSPTSPIPMSPEDLINLSTPKPSEAGDPPTARKASDSRVRPGSRASSRESRRRRSPEGRPFLQPLDIRGRSQSRSGSMQRSPSSPLPMSANAHHYQGSEDEEDYAAAVEAQENFRQRHSRSTSRNRGVNSPHMKMGERSESRRRANSDAVEPLGHVRSHSHVNVSEHAGDLRLMKDERQRKKEQAAWELEERRKSLAKRAQTPSIPHPNQFSPALPRMAEHASPKVVPDDPIARCATEPPRSMYARKGPVIGLPATPKAMRLVLQSDQAEPKPDVPAVPSSFAERVSPQNSPKGSPGKTSPAASPKAPGEDKQDLLTLLPSTVYQMPSHPLPRSMSAPIPDEPGPARFGRKASFGGASRRIVEAPTERRRSHDDPVPPPPPPPPAPPVLKELQHLASPPPPPPAPLPYMARQQQDGGALSSGMIEIVMDEDEVSGNDAPPRPSPTKSESFAMHSRGRSKGDSTFTGRFNKATERLRSASRSRGHRDVGRVVSPPFEAPYESISTRHMKSPPPVSHGLDMMRSPGDRQLKHMSTGLHQNEMI</sequence>
<gene>
    <name evidence="9" type="ORF">B0T10DRAFT_167824</name>
</gene>
<evidence type="ECO:0000256" key="1">
    <source>
        <dbReference type="ARBA" id="ARBA00004123"/>
    </source>
</evidence>
<reference evidence="9 10" key="1">
    <citation type="journal article" date="2021" name="Nat. Commun.">
        <title>Genetic determinants of endophytism in the Arabidopsis root mycobiome.</title>
        <authorList>
            <person name="Mesny F."/>
            <person name="Miyauchi S."/>
            <person name="Thiergart T."/>
            <person name="Pickel B."/>
            <person name="Atanasova L."/>
            <person name="Karlsson M."/>
            <person name="Huettel B."/>
            <person name="Barry K.W."/>
            <person name="Haridas S."/>
            <person name="Chen C."/>
            <person name="Bauer D."/>
            <person name="Andreopoulos W."/>
            <person name="Pangilinan J."/>
            <person name="LaButti K."/>
            <person name="Riley R."/>
            <person name="Lipzen A."/>
            <person name="Clum A."/>
            <person name="Drula E."/>
            <person name="Henrissat B."/>
            <person name="Kohler A."/>
            <person name="Grigoriev I.V."/>
            <person name="Martin F.M."/>
            <person name="Hacquard S."/>
        </authorList>
    </citation>
    <scope>NUCLEOTIDE SEQUENCE [LARGE SCALE GENOMIC DNA]</scope>
    <source>
        <strain evidence="9 10">MPI-CAGE-CH-0241</strain>
    </source>
</reference>
<feature type="compositionally biased region" description="Low complexity" evidence="7">
    <location>
        <begin position="16"/>
        <end position="25"/>
    </location>
</feature>
<dbReference type="GO" id="GO:0003723">
    <property type="term" value="F:RNA binding"/>
    <property type="evidence" value="ECO:0007669"/>
    <property type="project" value="UniProtKB-KW"/>
</dbReference>
<feature type="compositionally biased region" description="Low complexity" evidence="7">
    <location>
        <begin position="488"/>
        <end position="497"/>
    </location>
</feature>
<feature type="region of interest" description="Disordered" evidence="7">
    <location>
        <begin position="818"/>
        <end position="849"/>
    </location>
</feature>
<keyword evidence="10" id="KW-1185">Reference proteome</keyword>
<proteinExistence type="predicted"/>
<dbReference type="InterPro" id="IPR015943">
    <property type="entry name" value="WD40/YVTN_repeat-like_dom_sf"/>
</dbReference>
<protein>
    <recommendedName>
        <fullName evidence="8">Gem-associated protein 5 TPR domain-containing protein</fullName>
    </recommendedName>
</protein>
<feature type="region of interest" description="Disordered" evidence="7">
    <location>
        <begin position="1"/>
        <end position="32"/>
    </location>
</feature>
<feature type="compositionally biased region" description="Low complexity" evidence="7">
    <location>
        <begin position="984"/>
        <end position="996"/>
    </location>
</feature>
<evidence type="ECO:0000256" key="7">
    <source>
        <dbReference type="SAM" id="MobiDB-lite"/>
    </source>
</evidence>
<feature type="compositionally biased region" description="Low complexity" evidence="7">
    <location>
        <begin position="1135"/>
        <end position="1148"/>
    </location>
</feature>
<feature type="compositionally biased region" description="Basic and acidic residues" evidence="7">
    <location>
        <begin position="1030"/>
        <end position="1061"/>
    </location>
</feature>
<feature type="region of interest" description="Disordered" evidence="7">
    <location>
        <begin position="929"/>
        <end position="1606"/>
    </location>
</feature>
<feature type="compositionally biased region" description="Pro residues" evidence="7">
    <location>
        <begin position="1462"/>
        <end position="1471"/>
    </location>
</feature>
<feature type="compositionally biased region" description="Polar residues" evidence="7">
    <location>
        <begin position="958"/>
        <end position="969"/>
    </location>
</feature>
<evidence type="ECO:0000259" key="8">
    <source>
        <dbReference type="Pfam" id="PF23774"/>
    </source>
</evidence>
<dbReference type="OrthoDB" id="7326421at2759"/>
<dbReference type="Gene3D" id="2.130.10.10">
    <property type="entry name" value="YVTN repeat-like/Quinoprotein amine dehydrogenase"/>
    <property type="match status" value="1"/>
</dbReference>
<evidence type="ECO:0000313" key="10">
    <source>
        <dbReference type="Proteomes" id="UP000777438"/>
    </source>
</evidence>
<feature type="compositionally biased region" description="Low complexity" evidence="7">
    <location>
        <begin position="464"/>
        <end position="475"/>
    </location>
</feature>
<evidence type="ECO:0000313" key="9">
    <source>
        <dbReference type="EMBL" id="KAH6896900.1"/>
    </source>
</evidence>
<comment type="subcellular location">
    <subcellularLocation>
        <location evidence="1">Nucleus</location>
    </subcellularLocation>
</comment>
<dbReference type="FunFam" id="2.130.10.10:FF:000577">
    <property type="entry name" value="WD domain G-beta repeat protein"/>
    <property type="match status" value="1"/>
</dbReference>
<evidence type="ECO:0000256" key="4">
    <source>
        <dbReference type="ARBA" id="ARBA00023015"/>
    </source>
</evidence>
<evidence type="ECO:0000256" key="5">
    <source>
        <dbReference type="ARBA" id="ARBA00023163"/>
    </source>
</evidence>
<dbReference type="InterPro" id="IPR034605">
    <property type="entry name" value="PGC-1"/>
</dbReference>
<feature type="compositionally biased region" description="Basic and acidic residues" evidence="7">
    <location>
        <begin position="1232"/>
        <end position="1259"/>
    </location>
</feature>
<dbReference type="EMBL" id="JAGPYM010000003">
    <property type="protein sequence ID" value="KAH6896900.1"/>
    <property type="molecule type" value="Genomic_DNA"/>
</dbReference>
<evidence type="ECO:0000256" key="3">
    <source>
        <dbReference type="ARBA" id="ARBA00022884"/>
    </source>
</evidence>
<feature type="compositionally biased region" description="Basic and acidic residues" evidence="7">
    <location>
        <begin position="1199"/>
        <end position="1211"/>
    </location>
</feature>